<keyword evidence="2" id="KW-1185">Reference proteome</keyword>
<dbReference type="eggNOG" id="ENOG502N5VT">
    <property type="taxonomic scope" value="Archaea"/>
</dbReference>
<comment type="caution">
    <text evidence="1">The sequence shown here is derived from an EMBL/GenBank/DDBJ whole genome shotgun (WGS) entry which is preliminary data.</text>
</comment>
<proteinExistence type="predicted"/>
<name>M0LLY8_9EURY</name>
<organism evidence="1 2">
    <name type="scientific">Halobiforma nitratireducens JCM 10879</name>
    <dbReference type="NCBI Taxonomy" id="1227454"/>
    <lineage>
        <taxon>Archaea</taxon>
        <taxon>Methanobacteriati</taxon>
        <taxon>Methanobacteriota</taxon>
        <taxon>Stenosarchaea group</taxon>
        <taxon>Halobacteria</taxon>
        <taxon>Halobacteriales</taxon>
        <taxon>Natrialbaceae</taxon>
        <taxon>Halobiforma</taxon>
    </lineage>
</organism>
<reference evidence="1 2" key="1">
    <citation type="journal article" date="2014" name="PLoS Genet.">
        <title>Phylogenetically driven sequencing of extremely halophilic archaea reveals strategies for static and dynamic osmo-response.</title>
        <authorList>
            <person name="Becker E.A."/>
            <person name="Seitzer P.M."/>
            <person name="Tritt A."/>
            <person name="Larsen D."/>
            <person name="Krusor M."/>
            <person name="Yao A.I."/>
            <person name="Wu D."/>
            <person name="Madern D."/>
            <person name="Eisen J.A."/>
            <person name="Darling A.E."/>
            <person name="Facciotti M.T."/>
        </authorList>
    </citation>
    <scope>NUCLEOTIDE SEQUENCE [LARGE SCALE GENOMIC DNA]</scope>
    <source>
        <strain evidence="1 2">JCM 10879</strain>
    </source>
</reference>
<dbReference type="EMBL" id="AOMA01000135">
    <property type="protein sequence ID" value="EMA34118.1"/>
    <property type="molecule type" value="Genomic_DNA"/>
</dbReference>
<dbReference type="RefSeq" id="WP_006673612.1">
    <property type="nucleotide sequence ID" value="NZ_AOMA01000135.1"/>
</dbReference>
<dbReference type="AlphaFoldDB" id="M0LLY8"/>
<gene>
    <name evidence="1" type="ORF">C446_13554</name>
</gene>
<evidence type="ECO:0000313" key="2">
    <source>
        <dbReference type="Proteomes" id="UP000011607"/>
    </source>
</evidence>
<protein>
    <submittedName>
        <fullName evidence="1">Uncharacterized protein</fullName>
    </submittedName>
</protein>
<dbReference type="STRING" id="1227454.C446_13554"/>
<accession>M0LLY8</accession>
<evidence type="ECO:0000313" key="1">
    <source>
        <dbReference type="EMBL" id="EMA34118.1"/>
    </source>
</evidence>
<dbReference type="Proteomes" id="UP000011607">
    <property type="component" value="Unassembled WGS sequence"/>
</dbReference>
<sequence length="137" mass="15003">MSDADRPERRTETLADGAVVVEPEDCRFVSSPSGTVHERDACDGEDYEYAYHPRCGQRLPDGSLWGRVDAETPAEAVLKYDLKPCRKCVTQSGRLNQFRAAIHSNLASSTPADVPDDVLQDADLEQYIDVSGGETDG</sequence>
<dbReference type="OrthoDB" id="172065at2157"/>